<reference evidence="2 3" key="1">
    <citation type="journal article" date="2024" name="J Genomics">
        <title>Draft genome sequencing and assembly of Favolaschia claudopus CIRM-BRFM 2984 isolated from oak limbs.</title>
        <authorList>
            <person name="Navarro D."/>
            <person name="Drula E."/>
            <person name="Chaduli D."/>
            <person name="Cazenave R."/>
            <person name="Ahrendt S."/>
            <person name="Wang J."/>
            <person name="Lipzen A."/>
            <person name="Daum C."/>
            <person name="Barry K."/>
            <person name="Grigoriev I.V."/>
            <person name="Favel A."/>
            <person name="Rosso M.N."/>
            <person name="Martin F."/>
        </authorList>
    </citation>
    <scope>NUCLEOTIDE SEQUENCE [LARGE SCALE GENOMIC DNA]</scope>
    <source>
        <strain evidence="2 3">CIRM-BRFM 2984</strain>
    </source>
</reference>
<feature type="region of interest" description="Disordered" evidence="1">
    <location>
        <begin position="329"/>
        <end position="359"/>
    </location>
</feature>
<sequence length="374" mass="41539">MDRDSPSAYSASAFQAAPATSHQRRYILPEISAFVVFEIDPVASLSEGAQGVPEAIEACKRLANKPYVGVVVRRNGMYLPWEPYNTCLVRFIQQGDPKSVPTKFIEPRMSVPVLPVTTDSHISGRAPIRPSKLLPWNDCHISVSADAFVRSPSTFTDNPADWKLDDEEEDRLQDMMLDDIDEAEAKRYASELEARRQDIQTSSSVTGVADGVVLSVGSPSEYQLSKVVKQDLDNNNHIKDTSLDRTDTQVVITVHFKHDLSSVEQLNDPLEYFEEVEAIQRILKELAPPSRIAECRALKLQDDIRRAKEMDATLYDNQTMDMLDQHDELAGQSPSLGRSAAKEGTDGDQSVPGSRKELDSNSGLATIFFDADHS</sequence>
<evidence type="ECO:0000256" key="1">
    <source>
        <dbReference type="SAM" id="MobiDB-lite"/>
    </source>
</evidence>
<dbReference type="AlphaFoldDB" id="A0AAW0B1M5"/>
<accession>A0AAW0B1M5</accession>
<keyword evidence="3" id="KW-1185">Reference proteome</keyword>
<proteinExistence type="predicted"/>
<dbReference type="Proteomes" id="UP001362999">
    <property type="component" value="Unassembled WGS sequence"/>
</dbReference>
<name>A0AAW0B1M5_9AGAR</name>
<organism evidence="2 3">
    <name type="scientific">Favolaschia claudopus</name>
    <dbReference type="NCBI Taxonomy" id="2862362"/>
    <lineage>
        <taxon>Eukaryota</taxon>
        <taxon>Fungi</taxon>
        <taxon>Dikarya</taxon>
        <taxon>Basidiomycota</taxon>
        <taxon>Agaricomycotina</taxon>
        <taxon>Agaricomycetes</taxon>
        <taxon>Agaricomycetidae</taxon>
        <taxon>Agaricales</taxon>
        <taxon>Marasmiineae</taxon>
        <taxon>Mycenaceae</taxon>
        <taxon>Favolaschia</taxon>
    </lineage>
</organism>
<dbReference type="EMBL" id="JAWWNJ010000045">
    <property type="protein sequence ID" value="KAK7019106.1"/>
    <property type="molecule type" value="Genomic_DNA"/>
</dbReference>
<protein>
    <submittedName>
        <fullName evidence="2">Uncharacterized protein</fullName>
    </submittedName>
</protein>
<evidence type="ECO:0000313" key="3">
    <source>
        <dbReference type="Proteomes" id="UP001362999"/>
    </source>
</evidence>
<comment type="caution">
    <text evidence="2">The sequence shown here is derived from an EMBL/GenBank/DDBJ whole genome shotgun (WGS) entry which is preliminary data.</text>
</comment>
<evidence type="ECO:0000313" key="2">
    <source>
        <dbReference type="EMBL" id="KAK7019106.1"/>
    </source>
</evidence>
<gene>
    <name evidence="2" type="ORF">R3P38DRAFT_2980934</name>
</gene>